<keyword evidence="2" id="KW-0472">Membrane</keyword>
<feature type="region of interest" description="Disordered" evidence="1">
    <location>
        <begin position="147"/>
        <end position="169"/>
    </location>
</feature>
<dbReference type="RefSeq" id="WP_135470944.1">
    <property type="nucleotide sequence ID" value="NZ_CASJDB010000015.1"/>
</dbReference>
<dbReference type="GeneID" id="82149021"/>
<evidence type="ECO:0000313" key="4">
    <source>
        <dbReference type="Proteomes" id="UP000297635"/>
    </source>
</evidence>
<accession>A0A4Z0V8H4</accession>
<feature type="region of interest" description="Disordered" evidence="1">
    <location>
        <begin position="96"/>
        <end position="128"/>
    </location>
</feature>
<evidence type="ECO:0000313" key="3">
    <source>
        <dbReference type="EMBL" id="TGG39973.1"/>
    </source>
</evidence>
<dbReference type="SUPFAM" id="SSF56925">
    <property type="entry name" value="OMPA-like"/>
    <property type="match status" value="1"/>
</dbReference>
<dbReference type="AlphaFoldDB" id="A0A4Z0V8H4"/>
<sequence length="431" mass="47236">MKDQWLKDIHDRMADMEADEPSGLWDDIENALELQGPDSACREPRGDRSARMLWFKRVSGIAAMVAVIVVAYLLFIPDVSMNVPLADVTDVMEHDPDNVELPSVASQEPLSDSGSLLADTGSGGGQKTIASVKAASEGEVGEEVVTGMQEESVSQLPAVTDNKETTSSDTVRTASGDVAEKKRIVNRDRYIAYSLPSSRVKSRFSVSAFTSGALNSNVSIPASTSGSSHVSALGQDGKKWEDSPVLGILLFNQGKDMEREIKHHLPVRTGLAFSYRVNERLSLESGMTYTNLTSDIRYGSDEHYFSGKQMLHYVGIPLNLRYKLLSWKRLDLYASAGVLGEKCVSGKIERDYVLDNHSAETEKEDVREKPLQWSVNASAGLQLNVSSAIGLYAEPGVSYYIDNGSSVENIYKDKPCNFNLNVGVRFTFGKK</sequence>
<feature type="transmembrane region" description="Helical" evidence="2">
    <location>
        <begin position="54"/>
        <end position="75"/>
    </location>
</feature>
<proteinExistence type="predicted"/>
<reference evidence="3 4" key="1">
    <citation type="submission" date="2019-02" db="EMBL/GenBank/DDBJ databases">
        <title>Isolation and identification of novel species under the genus Muribaculum.</title>
        <authorList>
            <person name="Miyake S."/>
            <person name="Ding Y."/>
            <person name="Low A."/>
            <person name="Soh M."/>
            <person name="Seedorf H."/>
        </authorList>
    </citation>
    <scope>NUCLEOTIDE SEQUENCE [LARGE SCALE GENOMIC DNA]</scope>
    <source>
        <strain evidence="3 4">TLL-A3</strain>
    </source>
</reference>
<protein>
    <submittedName>
        <fullName evidence="3">Uncharacterized protein</fullName>
    </submittedName>
</protein>
<dbReference type="Gene3D" id="2.40.160.20">
    <property type="match status" value="1"/>
</dbReference>
<feature type="compositionally biased region" description="Polar residues" evidence="1">
    <location>
        <begin position="104"/>
        <end position="114"/>
    </location>
</feature>
<keyword evidence="2" id="KW-1133">Transmembrane helix</keyword>
<comment type="caution">
    <text evidence="3">The sequence shown here is derived from an EMBL/GenBank/DDBJ whole genome shotgun (WGS) entry which is preliminary data.</text>
</comment>
<organism evidence="3 4">
    <name type="scientific">Duncaniella freteri</name>
    <dbReference type="NCBI Taxonomy" id="2530391"/>
    <lineage>
        <taxon>Bacteria</taxon>
        <taxon>Pseudomonadati</taxon>
        <taxon>Bacteroidota</taxon>
        <taxon>Bacteroidia</taxon>
        <taxon>Bacteroidales</taxon>
        <taxon>Muribaculaceae</taxon>
        <taxon>Duncaniella</taxon>
    </lineage>
</organism>
<name>A0A4Z0V8H4_9BACT</name>
<evidence type="ECO:0000256" key="2">
    <source>
        <dbReference type="SAM" id="Phobius"/>
    </source>
</evidence>
<dbReference type="Proteomes" id="UP000297635">
    <property type="component" value="Unassembled WGS sequence"/>
</dbReference>
<keyword evidence="4" id="KW-1185">Reference proteome</keyword>
<evidence type="ECO:0000256" key="1">
    <source>
        <dbReference type="SAM" id="MobiDB-lite"/>
    </source>
</evidence>
<dbReference type="InterPro" id="IPR011250">
    <property type="entry name" value="OMP/PagP_B-barrel"/>
</dbReference>
<dbReference type="EMBL" id="SJSA01000001">
    <property type="protein sequence ID" value="TGG39973.1"/>
    <property type="molecule type" value="Genomic_DNA"/>
</dbReference>
<gene>
    <name evidence="3" type="ORF">EZ315_04390</name>
</gene>
<keyword evidence="2" id="KW-0812">Transmembrane</keyword>